<feature type="compositionally biased region" description="Gly residues" evidence="12">
    <location>
        <begin position="535"/>
        <end position="544"/>
    </location>
</feature>
<keyword evidence="9" id="KW-1133">Transmembrane helix</keyword>
<keyword evidence="8" id="KW-0067">ATP-binding</keyword>
<feature type="non-terminal residue" evidence="15">
    <location>
        <position position="600"/>
    </location>
</feature>
<dbReference type="Proteomes" id="UP000324897">
    <property type="component" value="Unassembled WGS sequence"/>
</dbReference>
<dbReference type="PANTHER" id="PTHR34590">
    <property type="entry name" value="OS03G0124300 PROTEIN-RELATED"/>
    <property type="match status" value="1"/>
</dbReference>
<proteinExistence type="predicted"/>
<evidence type="ECO:0000256" key="11">
    <source>
        <dbReference type="ARBA" id="ARBA00023180"/>
    </source>
</evidence>
<accession>A0A5J9UGH2</accession>
<keyword evidence="6" id="KW-0547">Nucleotide-binding</keyword>
<keyword evidence="3" id="KW-0808">Transferase</keyword>
<keyword evidence="16" id="KW-1185">Reference proteome</keyword>
<reference evidence="15 16" key="1">
    <citation type="journal article" date="2019" name="Sci. Rep.">
        <title>A high-quality genome of Eragrostis curvula grass provides insights into Poaceae evolution and supports new strategies to enhance forage quality.</title>
        <authorList>
            <person name="Carballo J."/>
            <person name="Santos B.A.C.M."/>
            <person name="Zappacosta D."/>
            <person name="Garbus I."/>
            <person name="Selva J.P."/>
            <person name="Gallo C.A."/>
            <person name="Diaz A."/>
            <person name="Albertini E."/>
            <person name="Caccamo M."/>
            <person name="Echenique V."/>
        </authorList>
    </citation>
    <scope>NUCLEOTIDE SEQUENCE [LARGE SCALE GENOMIC DNA]</scope>
    <source>
        <strain evidence="16">cv. Victoria</strain>
        <tissue evidence="15">Leaf</tissue>
    </source>
</reference>
<evidence type="ECO:0000313" key="15">
    <source>
        <dbReference type="EMBL" id="TVU22407.1"/>
    </source>
</evidence>
<dbReference type="Pfam" id="PF12819">
    <property type="entry name" value="Malectin_like"/>
    <property type="match status" value="1"/>
</dbReference>
<dbReference type="GO" id="GO:0004714">
    <property type="term" value="F:transmembrane receptor protein tyrosine kinase activity"/>
    <property type="evidence" value="ECO:0007669"/>
    <property type="project" value="InterPro"/>
</dbReference>
<dbReference type="InterPro" id="IPR045272">
    <property type="entry name" value="ANXUR1/2-like"/>
</dbReference>
<dbReference type="InterPro" id="IPR024788">
    <property type="entry name" value="Malectin-like_Carb-bd_dom"/>
</dbReference>
<dbReference type="PANTHER" id="PTHR34590:SF5">
    <property type="entry name" value="OS04G0586500 PROTEIN"/>
    <property type="match status" value="1"/>
</dbReference>
<keyword evidence="10" id="KW-0472">Membrane</keyword>
<keyword evidence="7" id="KW-0418">Kinase</keyword>
<keyword evidence="4" id="KW-0812">Transmembrane</keyword>
<sequence length="600" mass="64029">MASAARRAALAVLLLVAGVADGKVYTPGDRIMVNCGSTTDGLDAEGRKWIADTNENTWLTDSGKSSLMAAADDMDPTLPSTIPYMTGRVFTMEAVYNFSVNPQERHWLRLHFYPANYNGLAAGDFQFSVWTSTGLTLLHNFSAYITAKALTQAYVVKEFSLPPTPAGFLALSFAPMPWGNETYAFVNGIEVLSMPDLFNEPATMVGFSDQTVDISGYAMQTMYRLNVGGVGTHIPPANDSGLTRTWYDDTPFVLGPTQGVVFQAGPHFRINYPSDIAEYAAPAEVYLDTRSMGSDPRVNQNYNLTWTMAVDGNFTYVARLHFCELILSKPNQRAFDIYVNNKTAQSDADVIGMTTERGVPTYRDFAVHVADEPGDESVWVALHPSVALRPQFYDAILNGLEIFKINDSKGNLAAPNPEPSRLLAKAELGAGSPGAPKGGAAGRHPNMAAVMGGTAGGAAAIGIVAAICVVDQIAPECLKKFADTAEKCLAEQGIERPSMGDVLWNLEFALQLQDTFEGGGSSRGRALQVGCSSSSGGGGTGGGRAEVIEPSNSMGSAASVDTTMETSSTSRPHETRVIVEETDDEVANSAAFSQLVRPTG</sequence>
<protein>
    <recommendedName>
        <fullName evidence="14">Malectin-like domain-containing protein</fullName>
    </recommendedName>
</protein>
<dbReference type="Gene3D" id="2.60.120.430">
    <property type="entry name" value="Galactose-binding lectin"/>
    <property type="match status" value="2"/>
</dbReference>
<evidence type="ECO:0000256" key="7">
    <source>
        <dbReference type="ARBA" id="ARBA00022777"/>
    </source>
</evidence>
<feature type="domain" description="Malectin-like" evidence="14">
    <location>
        <begin position="33"/>
        <end position="405"/>
    </location>
</feature>
<evidence type="ECO:0000256" key="2">
    <source>
        <dbReference type="ARBA" id="ARBA00022527"/>
    </source>
</evidence>
<evidence type="ECO:0000256" key="3">
    <source>
        <dbReference type="ARBA" id="ARBA00022679"/>
    </source>
</evidence>
<dbReference type="FunFam" id="2.60.120.430:FF:000003">
    <property type="entry name" value="FERONIA receptor-like kinase"/>
    <property type="match status" value="1"/>
</dbReference>
<evidence type="ECO:0000256" key="13">
    <source>
        <dbReference type="SAM" id="SignalP"/>
    </source>
</evidence>
<feature type="signal peptide" evidence="13">
    <location>
        <begin position="1"/>
        <end position="22"/>
    </location>
</feature>
<evidence type="ECO:0000256" key="6">
    <source>
        <dbReference type="ARBA" id="ARBA00022741"/>
    </source>
</evidence>
<evidence type="ECO:0000256" key="9">
    <source>
        <dbReference type="ARBA" id="ARBA00022989"/>
    </source>
</evidence>
<evidence type="ECO:0000256" key="12">
    <source>
        <dbReference type="SAM" id="MobiDB-lite"/>
    </source>
</evidence>
<dbReference type="EMBL" id="RWGY01000026">
    <property type="protein sequence ID" value="TVU22407.1"/>
    <property type="molecule type" value="Genomic_DNA"/>
</dbReference>
<keyword evidence="5 13" id="KW-0732">Signal</keyword>
<evidence type="ECO:0000313" key="16">
    <source>
        <dbReference type="Proteomes" id="UP000324897"/>
    </source>
</evidence>
<evidence type="ECO:0000256" key="1">
    <source>
        <dbReference type="ARBA" id="ARBA00004479"/>
    </source>
</evidence>
<dbReference type="GO" id="GO:0005524">
    <property type="term" value="F:ATP binding"/>
    <property type="evidence" value="ECO:0007669"/>
    <property type="project" value="UniProtKB-KW"/>
</dbReference>
<name>A0A5J9UGH2_9POAL</name>
<dbReference type="AlphaFoldDB" id="A0A5J9UGH2"/>
<evidence type="ECO:0000256" key="5">
    <source>
        <dbReference type="ARBA" id="ARBA00022729"/>
    </source>
</evidence>
<evidence type="ECO:0000256" key="10">
    <source>
        <dbReference type="ARBA" id="ARBA00023136"/>
    </source>
</evidence>
<dbReference type="GO" id="GO:0016020">
    <property type="term" value="C:membrane"/>
    <property type="evidence" value="ECO:0007669"/>
    <property type="project" value="UniProtKB-SubCell"/>
</dbReference>
<feature type="chain" id="PRO_5023829956" description="Malectin-like domain-containing protein" evidence="13">
    <location>
        <begin position="23"/>
        <end position="600"/>
    </location>
</feature>
<keyword evidence="11" id="KW-0325">Glycoprotein</keyword>
<feature type="compositionally biased region" description="Polar residues" evidence="12">
    <location>
        <begin position="550"/>
        <end position="570"/>
    </location>
</feature>
<feature type="region of interest" description="Disordered" evidence="12">
    <location>
        <begin position="532"/>
        <end position="575"/>
    </location>
</feature>
<comment type="subcellular location">
    <subcellularLocation>
        <location evidence="1">Membrane</location>
        <topology evidence="1">Single-pass type I membrane protein</topology>
    </subcellularLocation>
</comment>
<evidence type="ECO:0000259" key="14">
    <source>
        <dbReference type="Pfam" id="PF12819"/>
    </source>
</evidence>
<evidence type="ECO:0000256" key="8">
    <source>
        <dbReference type="ARBA" id="ARBA00022840"/>
    </source>
</evidence>
<evidence type="ECO:0000256" key="4">
    <source>
        <dbReference type="ARBA" id="ARBA00022692"/>
    </source>
</evidence>
<gene>
    <name evidence="15" type="ORF">EJB05_32101</name>
</gene>
<organism evidence="15 16">
    <name type="scientific">Eragrostis curvula</name>
    <name type="common">weeping love grass</name>
    <dbReference type="NCBI Taxonomy" id="38414"/>
    <lineage>
        <taxon>Eukaryota</taxon>
        <taxon>Viridiplantae</taxon>
        <taxon>Streptophyta</taxon>
        <taxon>Embryophyta</taxon>
        <taxon>Tracheophyta</taxon>
        <taxon>Spermatophyta</taxon>
        <taxon>Magnoliopsida</taxon>
        <taxon>Liliopsida</taxon>
        <taxon>Poales</taxon>
        <taxon>Poaceae</taxon>
        <taxon>PACMAD clade</taxon>
        <taxon>Chloridoideae</taxon>
        <taxon>Eragrostideae</taxon>
        <taxon>Eragrostidinae</taxon>
        <taxon>Eragrostis</taxon>
    </lineage>
</organism>
<dbReference type="OrthoDB" id="1903759at2759"/>
<comment type="caution">
    <text evidence="15">The sequence shown here is derived from an EMBL/GenBank/DDBJ whole genome shotgun (WGS) entry which is preliminary data.</text>
</comment>
<feature type="non-terminal residue" evidence="15">
    <location>
        <position position="1"/>
    </location>
</feature>
<keyword evidence="2" id="KW-0723">Serine/threonine-protein kinase</keyword>
<dbReference type="Gramene" id="TVU22407">
    <property type="protein sequence ID" value="TVU22407"/>
    <property type="gene ID" value="EJB05_32101"/>
</dbReference>
<dbReference type="GO" id="GO:0004674">
    <property type="term" value="F:protein serine/threonine kinase activity"/>
    <property type="evidence" value="ECO:0007669"/>
    <property type="project" value="UniProtKB-KW"/>
</dbReference>
<dbReference type="FunFam" id="2.60.120.430:FF:000007">
    <property type="entry name" value="FERONIA receptor-like kinase"/>
    <property type="match status" value="1"/>
</dbReference>